<dbReference type="SMART" id="SM00342">
    <property type="entry name" value="HTH_ARAC"/>
    <property type="match status" value="1"/>
</dbReference>
<dbReference type="OrthoDB" id="5241536at2"/>
<reference evidence="5 6" key="1">
    <citation type="submission" date="2012-08" db="EMBL/GenBank/DDBJ databases">
        <title>Whole genome shotgun sequence of Kineosphaera limosa NBRC 100340.</title>
        <authorList>
            <person name="Yoshida I."/>
            <person name="Isaki S."/>
            <person name="Hosoyama A."/>
            <person name="Tsuchikane K."/>
            <person name="Katsumata H."/>
            <person name="Ando Y."/>
            <person name="Ohji S."/>
            <person name="Hamada M."/>
            <person name="Tamura T."/>
            <person name="Yamazoe A."/>
            <person name="Yamazaki S."/>
            <person name="Fujita N."/>
        </authorList>
    </citation>
    <scope>NUCLEOTIDE SEQUENCE [LARGE SCALE GENOMIC DNA]</scope>
    <source>
        <strain evidence="5 6">NBRC 100340</strain>
    </source>
</reference>
<dbReference type="InterPro" id="IPR032687">
    <property type="entry name" value="AraC-type_N"/>
</dbReference>
<evidence type="ECO:0000256" key="3">
    <source>
        <dbReference type="ARBA" id="ARBA00023163"/>
    </source>
</evidence>
<evidence type="ECO:0000256" key="2">
    <source>
        <dbReference type="ARBA" id="ARBA00023125"/>
    </source>
</evidence>
<dbReference type="STRING" id="1184609.KILIM_051_00170"/>
<dbReference type="PANTHER" id="PTHR47894:SF4">
    <property type="entry name" value="HTH-TYPE TRANSCRIPTIONAL REGULATOR GADX"/>
    <property type="match status" value="1"/>
</dbReference>
<dbReference type="InterPro" id="IPR018060">
    <property type="entry name" value="HTH_AraC"/>
</dbReference>
<dbReference type="GO" id="GO:0005829">
    <property type="term" value="C:cytosol"/>
    <property type="evidence" value="ECO:0007669"/>
    <property type="project" value="TreeGrafter"/>
</dbReference>
<dbReference type="Pfam" id="PF12833">
    <property type="entry name" value="HTH_18"/>
    <property type="match status" value="1"/>
</dbReference>
<dbReference type="SUPFAM" id="SSF46689">
    <property type="entry name" value="Homeodomain-like"/>
    <property type="match status" value="1"/>
</dbReference>
<dbReference type="InterPro" id="IPR009057">
    <property type="entry name" value="Homeodomain-like_sf"/>
</dbReference>
<dbReference type="PANTHER" id="PTHR47894">
    <property type="entry name" value="HTH-TYPE TRANSCRIPTIONAL REGULATOR GADX"/>
    <property type="match status" value="1"/>
</dbReference>
<evidence type="ECO:0000313" key="5">
    <source>
        <dbReference type="EMBL" id="GAB96875.1"/>
    </source>
</evidence>
<dbReference type="Proteomes" id="UP000008366">
    <property type="component" value="Unassembled WGS sequence"/>
</dbReference>
<feature type="domain" description="HTH araC/xylS-type" evidence="4">
    <location>
        <begin position="228"/>
        <end position="326"/>
    </location>
</feature>
<keyword evidence="1" id="KW-0805">Transcription regulation</keyword>
<dbReference type="GO" id="GO:0003700">
    <property type="term" value="F:DNA-binding transcription factor activity"/>
    <property type="evidence" value="ECO:0007669"/>
    <property type="project" value="InterPro"/>
</dbReference>
<sequence>MIRAAALRGFAPLVTELGGEPAEYLQRAGLDPAVLGDDEALVPVERFAAALALAGAELDCPHLGLLLSQRQDLEVLGPLAVVLESAPTMGEALHSAERFLFVHSSTAGVQLLPDPRGEPGVIAVELTPADMPLGLELGLGLLHRIAGMFTGGDYGLRGVHLPGPPVATESVYAQVFGAPVRFRTGRGLLRVPATLPEQRLRTGDELLHRMAVQYLETNAATHAATTSGQVTRVLAGSLSSNVPLIGTVAGLLGLHPRTLQRRLAAEGTTFAQVLDEVRRDRAYYLIVSTDLPFRQISAQVGLSDPAALTRACRRWFAAPPRALRQAASGAGSPTAPKSAPK</sequence>
<dbReference type="eggNOG" id="COG2207">
    <property type="taxonomic scope" value="Bacteria"/>
</dbReference>
<accession>K6WC95</accession>
<evidence type="ECO:0000313" key="6">
    <source>
        <dbReference type="Proteomes" id="UP000008366"/>
    </source>
</evidence>
<protein>
    <submittedName>
        <fullName evidence="5">Putative AraC family transcriptional regulator</fullName>
    </submittedName>
</protein>
<dbReference type="PROSITE" id="PS01124">
    <property type="entry name" value="HTH_ARAC_FAMILY_2"/>
    <property type="match status" value="1"/>
</dbReference>
<keyword evidence="6" id="KW-1185">Reference proteome</keyword>
<keyword evidence="3" id="KW-0804">Transcription</keyword>
<gene>
    <name evidence="5" type="ORF">KILIM_051_00170</name>
</gene>
<evidence type="ECO:0000256" key="1">
    <source>
        <dbReference type="ARBA" id="ARBA00023015"/>
    </source>
</evidence>
<dbReference type="RefSeq" id="WP_006593407.1">
    <property type="nucleotide sequence ID" value="NZ_BAHD01000051.1"/>
</dbReference>
<dbReference type="Gene3D" id="1.10.10.60">
    <property type="entry name" value="Homeodomain-like"/>
    <property type="match status" value="1"/>
</dbReference>
<evidence type="ECO:0000259" key="4">
    <source>
        <dbReference type="PROSITE" id="PS01124"/>
    </source>
</evidence>
<dbReference type="AlphaFoldDB" id="K6WC95"/>
<comment type="caution">
    <text evidence="5">The sequence shown here is derived from an EMBL/GenBank/DDBJ whole genome shotgun (WGS) entry which is preliminary data.</text>
</comment>
<keyword evidence="2" id="KW-0238">DNA-binding</keyword>
<dbReference type="GO" id="GO:0000976">
    <property type="term" value="F:transcription cis-regulatory region binding"/>
    <property type="evidence" value="ECO:0007669"/>
    <property type="project" value="TreeGrafter"/>
</dbReference>
<organism evidence="5 6">
    <name type="scientific">Kineosphaera limosa NBRC 100340</name>
    <dbReference type="NCBI Taxonomy" id="1184609"/>
    <lineage>
        <taxon>Bacteria</taxon>
        <taxon>Bacillati</taxon>
        <taxon>Actinomycetota</taxon>
        <taxon>Actinomycetes</taxon>
        <taxon>Micrococcales</taxon>
        <taxon>Dermatophilaceae</taxon>
        <taxon>Kineosphaera</taxon>
    </lineage>
</organism>
<dbReference type="EMBL" id="BAHD01000051">
    <property type="protein sequence ID" value="GAB96875.1"/>
    <property type="molecule type" value="Genomic_DNA"/>
</dbReference>
<name>K6WC95_9MICO</name>
<proteinExistence type="predicted"/>
<dbReference type="Pfam" id="PF12625">
    <property type="entry name" value="Arabinose_bd"/>
    <property type="match status" value="1"/>
</dbReference>